<dbReference type="RefSeq" id="WP_123887728.1">
    <property type="nucleotide sequence ID" value="NZ_RKKU01000001.1"/>
</dbReference>
<organism evidence="1 2">
    <name type="scientific">Pseudomonas neustonica</name>
    <dbReference type="NCBI Taxonomy" id="2487346"/>
    <lineage>
        <taxon>Bacteria</taxon>
        <taxon>Pseudomonadati</taxon>
        <taxon>Pseudomonadota</taxon>
        <taxon>Gammaproteobacteria</taxon>
        <taxon>Pseudomonadales</taxon>
        <taxon>Pseudomonadaceae</taxon>
        <taxon>Pseudomonas</taxon>
    </lineage>
</organism>
<dbReference type="Proteomes" id="UP000275199">
    <property type="component" value="Unassembled WGS sequence"/>
</dbReference>
<dbReference type="Gene3D" id="3.20.20.70">
    <property type="entry name" value="Aldolase class I"/>
    <property type="match status" value="1"/>
</dbReference>
<dbReference type="EMBL" id="RKKU01000001">
    <property type="protein sequence ID" value="ROZ88294.1"/>
    <property type="molecule type" value="Genomic_DNA"/>
</dbReference>
<proteinExistence type="predicted"/>
<evidence type="ECO:0000313" key="1">
    <source>
        <dbReference type="EMBL" id="ROZ88294.1"/>
    </source>
</evidence>
<dbReference type="SUPFAM" id="SSF51569">
    <property type="entry name" value="Aldolase"/>
    <property type="match status" value="1"/>
</dbReference>
<keyword evidence="2" id="KW-1185">Reference proteome</keyword>
<dbReference type="InterPro" id="IPR013785">
    <property type="entry name" value="Aldolase_TIM"/>
</dbReference>
<evidence type="ECO:0000313" key="2">
    <source>
        <dbReference type="Proteomes" id="UP000275199"/>
    </source>
</evidence>
<accession>A0ABX9XPQ4</accession>
<sequence>MALNPATKNKIDSILTGAQDKIEQLRALTPFFIDLSLRENPVGARVGQTLADKLAILPKIRAFGFDKILLGTLDYSMPDELEVDDDFMLYLRDHHIDTTGCYAFTDIGLVDAQGHFTPSASMLKLRDYAVPNTLHEIYLSKDGMAGQYDMVTLLRSLPASIQWLQENIRGDHGGAPRILINVVDGCDALAENPDSACAVFAMLAQQPIEGISIEDDRGTYLPFQVGAFVEAIRCVIPPPLKLLVHMHAGGGFENASVLEALLRGADGAWGGLPKRAAIIGHASLGELIANLVRVGNQHMQSNYQLDQLMPLATSLQIMDEEQQVPDDLPILGHNAYRLPLSFFRQRPDRFMDLVPEAIGGSYGYRICPVVSDPDVIAGRLSEVTGRPSSVFSAEVLEQMVRLMRRELRAGERIVYDEPTQLMALYQRAGGQA</sequence>
<name>A0ABX9XPQ4_9PSED</name>
<reference evidence="1 2" key="1">
    <citation type="submission" date="2018-11" db="EMBL/GenBank/DDBJ databases">
        <authorList>
            <person name="Jang G.I."/>
            <person name="Hwang C.Y."/>
        </authorList>
    </citation>
    <scope>NUCLEOTIDE SEQUENCE [LARGE SCALE GENOMIC DNA]</scope>
    <source>
        <strain evidence="1 2">SSM26</strain>
    </source>
</reference>
<gene>
    <name evidence="1" type="ORF">EF096_00945</name>
</gene>
<protein>
    <submittedName>
        <fullName evidence="1">Homocitrate synthase</fullName>
    </submittedName>
</protein>
<comment type="caution">
    <text evidence="1">The sequence shown here is derived from an EMBL/GenBank/DDBJ whole genome shotgun (WGS) entry which is preliminary data.</text>
</comment>